<dbReference type="GO" id="GO:0020037">
    <property type="term" value="F:heme binding"/>
    <property type="evidence" value="ECO:0007669"/>
    <property type="project" value="InterPro"/>
</dbReference>
<evidence type="ECO:0000256" key="1">
    <source>
        <dbReference type="ARBA" id="ARBA00022617"/>
    </source>
</evidence>
<dbReference type="AlphaFoldDB" id="A0AAW7XWP3"/>
<name>A0AAW7XWP3_9RHOB</name>
<keyword evidence="3 4" id="KW-0408">Iron</keyword>
<evidence type="ECO:0000313" key="7">
    <source>
        <dbReference type="EMBL" id="MDO6458706.1"/>
    </source>
</evidence>
<dbReference type="InterPro" id="IPR036909">
    <property type="entry name" value="Cyt_c-like_dom_sf"/>
</dbReference>
<dbReference type="PROSITE" id="PS51007">
    <property type="entry name" value="CYTC"/>
    <property type="match status" value="1"/>
</dbReference>
<dbReference type="RefSeq" id="WP_303480403.1">
    <property type="nucleotide sequence ID" value="NZ_JAUOPJ010000017.1"/>
</dbReference>
<evidence type="ECO:0000256" key="4">
    <source>
        <dbReference type="PROSITE-ProRule" id="PRU00433"/>
    </source>
</evidence>
<dbReference type="SUPFAM" id="SSF46626">
    <property type="entry name" value="Cytochrome c"/>
    <property type="match status" value="1"/>
</dbReference>
<organism evidence="7 8">
    <name type="scientific">Celeribacter halophilus</name>
    <dbReference type="NCBI Taxonomy" id="576117"/>
    <lineage>
        <taxon>Bacteria</taxon>
        <taxon>Pseudomonadati</taxon>
        <taxon>Pseudomonadota</taxon>
        <taxon>Alphaproteobacteria</taxon>
        <taxon>Rhodobacterales</taxon>
        <taxon>Roseobacteraceae</taxon>
        <taxon>Celeribacter</taxon>
    </lineage>
</organism>
<dbReference type="Proteomes" id="UP001169823">
    <property type="component" value="Unassembled WGS sequence"/>
</dbReference>
<reference evidence="7" key="1">
    <citation type="submission" date="2023-07" db="EMBL/GenBank/DDBJ databases">
        <title>Genome content predicts the carbon catabolic preferences of heterotrophic bacteria.</title>
        <authorList>
            <person name="Gralka M."/>
        </authorList>
    </citation>
    <scope>NUCLEOTIDE SEQUENCE</scope>
    <source>
        <strain evidence="7">I2M02</strain>
    </source>
</reference>
<evidence type="ECO:0000313" key="8">
    <source>
        <dbReference type="Proteomes" id="UP001169823"/>
    </source>
</evidence>
<comment type="caution">
    <text evidence="7">The sequence shown here is derived from an EMBL/GenBank/DDBJ whole genome shotgun (WGS) entry which is preliminary data.</text>
</comment>
<proteinExistence type="predicted"/>
<evidence type="ECO:0000256" key="5">
    <source>
        <dbReference type="SAM" id="SignalP"/>
    </source>
</evidence>
<keyword evidence="5" id="KW-0732">Signal</keyword>
<feature type="signal peptide" evidence="5">
    <location>
        <begin position="1"/>
        <end position="21"/>
    </location>
</feature>
<keyword evidence="1 4" id="KW-0349">Heme</keyword>
<evidence type="ECO:0000259" key="6">
    <source>
        <dbReference type="PROSITE" id="PS51007"/>
    </source>
</evidence>
<dbReference type="InterPro" id="IPR009056">
    <property type="entry name" value="Cyt_c-like_dom"/>
</dbReference>
<feature type="chain" id="PRO_5043846579" evidence="5">
    <location>
        <begin position="22"/>
        <end position="163"/>
    </location>
</feature>
<dbReference type="EMBL" id="JAUOPJ010000017">
    <property type="protein sequence ID" value="MDO6458706.1"/>
    <property type="molecule type" value="Genomic_DNA"/>
</dbReference>
<gene>
    <name evidence="7" type="ORF">Q4494_16590</name>
</gene>
<evidence type="ECO:0000256" key="2">
    <source>
        <dbReference type="ARBA" id="ARBA00022723"/>
    </source>
</evidence>
<protein>
    <submittedName>
        <fullName evidence="7">Cytochrome C</fullName>
    </submittedName>
</protein>
<evidence type="ECO:0000256" key="3">
    <source>
        <dbReference type="ARBA" id="ARBA00023004"/>
    </source>
</evidence>
<feature type="domain" description="Cytochrome c" evidence="6">
    <location>
        <begin position="30"/>
        <end position="141"/>
    </location>
</feature>
<sequence>MTKFLAFTAAALLATSAAAFADGHGHGHHGDPKKGEKEFNRCKACHMIVDDEGNAIVKGGKTGPNLYGVVGRPVASVEGFKYGDGILAVGETGMVWEPELLVEYAMDPTKFIDTHGGSGRSKMTFKIKDASNIVAFLASVAPAPEAATEEAADEAPAEDAATE</sequence>
<keyword evidence="2 4" id="KW-0479">Metal-binding</keyword>
<dbReference type="GO" id="GO:0009055">
    <property type="term" value="F:electron transfer activity"/>
    <property type="evidence" value="ECO:0007669"/>
    <property type="project" value="InterPro"/>
</dbReference>
<accession>A0AAW7XWP3</accession>
<dbReference type="GO" id="GO:0046872">
    <property type="term" value="F:metal ion binding"/>
    <property type="evidence" value="ECO:0007669"/>
    <property type="project" value="UniProtKB-KW"/>
</dbReference>
<dbReference type="Gene3D" id="1.10.760.10">
    <property type="entry name" value="Cytochrome c-like domain"/>
    <property type="match status" value="1"/>
</dbReference>